<dbReference type="AlphaFoldDB" id="A0A2P6VAP7"/>
<dbReference type="EMBL" id="LHPF02000016">
    <property type="protein sequence ID" value="PSC71138.1"/>
    <property type="molecule type" value="Genomic_DNA"/>
</dbReference>
<dbReference type="Pfam" id="PF03223">
    <property type="entry name" value="V-ATPase_C"/>
    <property type="match status" value="1"/>
</dbReference>
<dbReference type="OrthoDB" id="6605928at2759"/>
<dbReference type="Proteomes" id="UP000239649">
    <property type="component" value="Unassembled WGS sequence"/>
</dbReference>
<keyword evidence="4 6" id="KW-0406">Ion transport</keyword>
<sequence length="367" mass="40925">MYWLVSLPHGGRAEHAWSRLQEATTYANDYSTNFKFALPESFRVGTLDSLLALSDDLAKVNAAVEGTVNKVRRQLVELQSSVAPEDRADVWVEGSTPEGYLQRFAWNEAKYPSRRPLKEIVASIMDTVQKLDDDLKLKVTEFSQLRSTLQAAARKQQGSLAVRDLSSLVPPGQLVDTENLTTLLVVVPKAAKQDWVTQYEGLAEFVVPRSSEVVAEDSDYVVCTVVLFRRVVDSFKTAARGKGFQVKEVKVDEAGQRSSDAELERVRGEAGQRHQALEQWCITSYGEAFSSWIHVCTVRLFVESILRYGLPPQFLSVLMRPNPKTTAKLRKLLAQQFGHGVGSEHFSAEGGAGEDMYPYVCFTLSVE</sequence>
<comment type="function">
    <text evidence="6">Subunit of the V1 complex of vacuolar(H+)-ATPase (V-ATPase), a multisubunit enzyme composed of a peripheral complex (V1) that hydrolyzes ATP and a membrane integral complex (V0) that translocates protons. V-ATPase is responsible for acidifying and maintaining the pH of intracellular compartments and in some cell types, is targeted to the plasma membrane, where it is responsible for acidifying the extracellular environment. Subunit C is necessary for the assembly of the catalytic sector of the enzyme and is likely to have a specific function in its catalytic activity.</text>
</comment>
<evidence type="ECO:0000256" key="2">
    <source>
        <dbReference type="ARBA" id="ARBA00022448"/>
    </source>
</evidence>
<dbReference type="GO" id="GO:0000221">
    <property type="term" value="C:vacuolar proton-transporting V-type ATPase, V1 domain"/>
    <property type="evidence" value="ECO:0007669"/>
    <property type="project" value="TreeGrafter"/>
</dbReference>
<evidence type="ECO:0000313" key="7">
    <source>
        <dbReference type="EMBL" id="PSC71138.1"/>
    </source>
</evidence>
<dbReference type="GO" id="GO:0046961">
    <property type="term" value="F:proton-transporting ATPase activity, rotational mechanism"/>
    <property type="evidence" value="ECO:0007669"/>
    <property type="project" value="InterPro"/>
</dbReference>
<gene>
    <name evidence="7" type="ORF">C2E20_5539</name>
</gene>
<evidence type="ECO:0000256" key="6">
    <source>
        <dbReference type="RuleBase" id="RU364010"/>
    </source>
</evidence>
<keyword evidence="2 6" id="KW-0813">Transport</keyword>
<accession>A0A2P6VAP7</accession>
<dbReference type="InterPro" id="IPR036132">
    <property type="entry name" value="Vac_ATP_synth_c_sf"/>
</dbReference>
<protein>
    <recommendedName>
        <fullName evidence="6">V-type proton ATPase subunit C</fullName>
    </recommendedName>
</protein>
<dbReference type="PANTHER" id="PTHR10137:SF0">
    <property type="entry name" value="V-TYPE PROTON ATPASE SUBUNIT C"/>
    <property type="match status" value="1"/>
</dbReference>
<name>A0A2P6VAP7_9CHLO</name>
<reference evidence="7 8" key="1">
    <citation type="journal article" date="2018" name="Plant J.">
        <title>Genome sequences of Chlorella sorokiniana UTEX 1602 and Micractinium conductrix SAG 241.80: implications to maltose excretion by a green alga.</title>
        <authorList>
            <person name="Arriola M.B."/>
            <person name="Velmurugan N."/>
            <person name="Zhang Y."/>
            <person name="Plunkett M.H."/>
            <person name="Hondzo H."/>
            <person name="Barney B.M."/>
        </authorList>
    </citation>
    <scope>NUCLEOTIDE SEQUENCE [LARGE SCALE GENOMIC DNA]</scope>
    <source>
        <strain evidence="7 8">SAG 241.80</strain>
    </source>
</reference>
<dbReference type="InterPro" id="IPR004907">
    <property type="entry name" value="ATPase_V1-cplx_csu"/>
</dbReference>
<comment type="caution">
    <text evidence="7">The sequence shown here is derived from an EMBL/GenBank/DDBJ whole genome shotgun (WGS) entry which is preliminary data.</text>
</comment>
<dbReference type="STRING" id="554055.A0A2P6VAP7"/>
<evidence type="ECO:0000256" key="1">
    <source>
        <dbReference type="ARBA" id="ARBA00006138"/>
    </source>
</evidence>
<evidence type="ECO:0000256" key="5">
    <source>
        <dbReference type="ARBA" id="ARBA00025445"/>
    </source>
</evidence>
<dbReference type="FunFam" id="3.30.70.100:FF:000002">
    <property type="entry name" value="V-type proton ATPase subunit C"/>
    <property type="match status" value="1"/>
</dbReference>
<dbReference type="PANTHER" id="PTHR10137">
    <property type="entry name" value="V-TYPE PROTON ATPASE SUBUNIT C"/>
    <property type="match status" value="1"/>
</dbReference>
<dbReference type="Gene3D" id="3.30.70.100">
    <property type="match status" value="1"/>
</dbReference>
<keyword evidence="8" id="KW-1185">Reference proteome</keyword>
<comment type="similarity">
    <text evidence="1 6">Belongs to the V-ATPase C subunit family.</text>
</comment>
<comment type="subunit">
    <text evidence="6">V-ATPase is a heteromultimeric enzyme composed of a peripheral catalytic V1 complex (components A to H) attached to an integral membrane V0 proton pore complex.</text>
</comment>
<dbReference type="SUPFAM" id="SSF118203">
    <property type="entry name" value="Vacuolar ATP synthase subunit C"/>
    <property type="match status" value="1"/>
</dbReference>
<comment type="function">
    <text evidence="5">Subunit of the peripheral V1 complex of vacuolar ATPase. Subunit C is necessary for the assembly of the catalytic sector of the enzyme and is likely to have a specific function in its catalytic activity. V-ATPase is responsible for acidifying a variety of intracellular compartments in eukaryotic cells.</text>
</comment>
<dbReference type="CDD" id="cd14785">
    <property type="entry name" value="V-ATPase_C"/>
    <property type="match status" value="1"/>
</dbReference>
<proteinExistence type="inferred from homology"/>
<organism evidence="7 8">
    <name type="scientific">Micractinium conductrix</name>
    <dbReference type="NCBI Taxonomy" id="554055"/>
    <lineage>
        <taxon>Eukaryota</taxon>
        <taxon>Viridiplantae</taxon>
        <taxon>Chlorophyta</taxon>
        <taxon>core chlorophytes</taxon>
        <taxon>Trebouxiophyceae</taxon>
        <taxon>Chlorellales</taxon>
        <taxon>Chlorellaceae</taxon>
        <taxon>Chlorella clade</taxon>
        <taxon>Micractinium</taxon>
    </lineage>
</organism>
<evidence type="ECO:0000256" key="4">
    <source>
        <dbReference type="ARBA" id="ARBA00023065"/>
    </source>
</evidence>
<evidence type="ECO:0000313" key="8">
    <source>
        <dbReference type="Proteomes" id="UP000239649"/>
    </source>
</evidence>
<dbReference type="Gene3D" id="3.30.70.1180">
    <property type="entry name" value="Vacuolar atp synthase subunit c, domain 1"/>
    <property type="match status" value="1"/>
</dbReference>
<keyword evidence="3 6" id="KW-0375">Hydrogen ion transport</keyword>
<evidence type="ECO:0000256" key="3">
    <source>
        <dbReference type="ARBA" id="ARBA00022781"/>
    </source>
</evidence>
<dbReference type="Gene3D" id="1.20.1460.10">
    <property type="entry name" value="subunit c (vma5p) of the yeast v-atpase, domain 2"/>
    <property type="match status" value="1"/>
</dbReference>